<evidence type="ECO:0000313" key="3">
    <source>
        <dbReference type="EMBL" id="KXS32197.1"/>
    </source>
</evidence>
<dbReference type="SUPFAM" id="SSF55961">
    <property type="entry name" value="Bet v1-like"/>
    <property type="match status" value="1"/>
</dbReference>
<name>A0A139BTB9_9PROT</name>
<dbReference type="PANTHER" id="PTHR12901">
    <property type="entry name" value="SPERM PROTEIN HOMOLOG"/>
    <property type="match status" value="1"/>
</dbReference>
<evidence type="ECO:0000259" key="2">
    <source>
        <dbReference type="Pfam" id="PF03364"/>
    </source>
</evidence>
<organism evidence="3 4">
    <name type="scientific">Candidatus Gallionella acididurans</name>
    <dbReference type="NCBI Taxonomy" id="1796491"/>
    <lineage>
        <taxon>Bacteria</taxon>
        <taxon>Pseudomonadati</taxon>
        <taxon>Pseudomonadota</taxon>
        <taxon>Betaproteobacteria</taxon>
        <taxon>Nitrosomonadales</taxon>
        <taxon>Gallionellaceae</taxon>
        <taxon>Gallionella</taxon>
    </lineage>
</organism>
<sequence length="145" mass="16713">MALVEKTVLVAHSAAQMFDLVDRVEEYPQFLPWCGGSSVKERDATTVHATVHIDYHHIKQSFTTENVRTPPNQIDITLQHGPFKHLDGCWRFIPLSPSACKIEFRLHYEFSNKLLEKMVGPVFHYIANNFVDAFIHRAEKVYSNT</sequence>
<protein>
    <submittedName>
        <fullName evidence="3">Cyclase/dehydrase</fullName>
    </submittedName>
</protein>
<comment type="caution">
    <text evidence="3">The sequence shown here is derived from an EMBL/GenBank/DDBJ whole genome shotgun (WGS) entry which is preliminary data.</text>
</comment>
<gene>
    <name evidence="3" type="ORF">AWT59_1668</name>
</gene>
<dbReference type="CDD" id="cd07813">
    <property type="entry name" value="COQ10p_like"/>
    <property type="match status" value="1"/>
</dbReference>
<dbReference type="GO" id="GO:0048039">
    <property type="term" value="F:ubiquinone binding"/>
    <property type="evidence" value="ECO:0007669"/>
    <property type="project" value="InterPro"/>
</dbReference>
<reference evidence="3 4" key="1">
    <citation type="submission" date="2016-02" db="EMBL/GenBank/DDBJ databases">
        <authorList>
            <person name="Wen L."/>
            <person name="He K."/>
            <person name="Yang H."/>
        </authorList>
    </citation>
    <scope>NUCLEOTIDE SEQUENCE [LARGE SCALE GENOMIC DNA]</scope>
    <source>
        <strain evidence="3">ShG14-8</strain>
    </source>
</reference>
<dbReference type="PATRIC" id="fig|1796491.3.peg.1830"/>
<accession>A0A139BTB9</accession>
<reference evidence="3 4" key="2">
    <citation type="submission" date="2016-03" db="EMBL/GenBank/DDBJ databases">
        <title>New uncultured bacterium of the family Gallionellaceae from acid mine drainage: description and reconstruction of genome based on metagenomic analysis of microbial community.</title>
        <authorList>
            <person name="Kadnikov V."/>
            <person name="Ivasenko D."/>
            <person name="Beletsky A."/>
            <person name="Mardanov A."/>
            <person name="Danilova E."/>
            <person name="Pimenov N."/>
            <person name="Karnachuk O."/>
            <person name="Ravin N."/>
        </authorList>
    </citation>
    <scope>NUCLEOTIDE SEQUENCE [LARGE SCALE GENOMIC DNA]</scope>
    <source>
        <strain evidence="3">ShG14-8</strain>
    </source>
</reference>
<dbReference type="InterPro" id="IPR023393">
    <property type="entry name" value="START-like_dom_sf"/>
</dbReference>
<dbReference type="PANTHER" id="PTHR12901:SF10">
    <property type="entry name" value="COENZYME Q-BINDING PROTEIN COQ10, MITOCHONDRIAL"/>
    <property type="match status" value="1"/>
</dbReference>
<dbReference type="Gene3D" id="3.30.530.20">
    <property type="match status" value="1"/>
</dbReference>
<dbReference type="Pfam" id="PF03364">
    <property type="entry name" value="Polyketide_cyc"/>
    <property type="match status" value="1"/>
</dbReference>
<evidence type="ECO:0000313" key="4">
    <source>
        <dbReference type="Proteomes" id="UP000070578"/>
    </source>
</evidence>
<dbReference type="EMBL" id="LSLI01000038">
    <property type="protein sequence ID" value="KXS32197.1"/>
    <property type="molecule type" value="Genomic_DNA"/>
</dbReference>
<evidence type="ECO:0000256" key="1">
    <source>
        <dbReference type="ARBA" id="ARBA00008918"/>
    </source>
</evidence>
<proteinExistence type="inferred from homology"/>
<comment type="similarity">
    <text evidence="1">Belongs to the ribosome association toxin RatA family.</text>
</comment>
<feature type="domain" description="Coenzyme Q-binding protein COQ10 START" evidence="2">
    <location>
        <begin position="10"/>
        <end position="134"/>
    </location>
</feature>
<dbReference type="InterPro" id="IPR005031">
    <property type="entry name" value="COQ10_START"/>
</dbReference>
<dbReference type="InterPro" id="IPR044996">
    <property type="entry name" value="COQ10-like"/>
</dbReference>
<dbReference type="AlphaFoldDB" id="A0A139BTB9"/>
<dbReference type="Proteomes" id="UP000070578">
    <property type="component" value="Unassembled WGS sequence"/>
</dbReference>
<dbReference type="GO" id="GO:0045333">
    <property type="term" value="P:cellular respiration"/>
    <property type="evidence" value="ECO:0007669"/>
    <property type="project" value="InterPro"/>
</dbReference>